<dbReference type="GO" id="GO:0000977">
    <property type="term" value="F:RNA polymerase II transcription regulatory region sequence-specific DNA binding"/>
    <property type="evidence" value="ECO:0007669"/>
    <property type="project" value="TreeGrafter"/>
</dbReference>
<dbReference type="AlphaFoldDB" id="A0AB34KWM4"/>
<dbReference type="RefSeq" id="XP_069232335.1">
    <property type="nucleotide sequence ID" value="XM_069370668.1"/>
</dbReference>
<keyword evidence="3 5" id="KW-0371">Homeobox</keyword>
<protein>
    <recommendedName>
        <fullName evidence="8">Homeobox domain-containing protein</fullName>
    </recommendedName>
</protein>
<feature type="compositionally biased region" description="Acidic residues" evidence="7">
    <location>
        <begin position="150"/>
        <end position="167"/>
    </location>
</feature>
<dbReference type="EMBL" id="JAAQHG020000005">
    <property type="protein sequence ID" value="KAL1589230.1"/>
    <property type="molecule type" value="Genomic_DNA"/>
</dbReference>
<keyword evidence="4 5" id="KW-0539">Nucleus</keyword>
<dbReference type="CDD" id="cd00086">
    <property type="entry name" value="homeodomain"/>
    <property type="match status" value="1"/>
</dbReference>
<feature type="compositionally biased region" description="Polar residues" evidence="7">
    <location>
        <begin position="534"/>
        <end position="548"/>
    </location>
</feature>
<dbReference type="InterPro" id="IPR009057">
    <property type="entry name" value="Homeodomain-like_sf"/>
</dbReference>
<reference evidence="9 10" key="1">
    <citation type="journal article" date="2020" name="Microbiol. Resour. Announc.">
        <title>Draft Genome Sequence of a Cladosporium Species Isolated from the Mesophotic Ascidian Didemnum maculosum.</title>
        <authorList>
            <person name="Gioti A."/>
            <person name="Siaperas R."/>
            <person name="Nikolaivits E."/>
            <person name="Le Goff G."/>
            <person name="Ouazzani J."/>
            <person name="Kotoulas G."/>
            <person name="Topakas E."/>
        </authorList>
    </citation>
    <scope>NUCLEOTIDE SEQUENCE [LARGE SCALE GENOMIC DNA]</scope>
    <source>
        <strain evidence="9 10">TM138-S3</strain>
    </source>
</reference>
<feature type="compositionally biased region" description="Low complexity" evidence="7">
    <location>
        <begin position="478"/>
        <end position="493"/>
    </location>
</feature>
<dbReference type="InterPro" id="IPR001356">
    <property type="entry name" value="HD"/>
</dbReference>
<evidence type="ECO:0000256" key="5">
    <source>
        <dbReference type="PROSITE-ProRule" id="PRU00108"/>
    </source>
</evidence>
<keyword evidence="10" id="KW-1185">Reference proteome</keyword>
<dbReference type="Pfam" id="PF00046">
    <property type="entry name" value="Homeodomain"/>
    <property type="match status" value="1"/>
</dbReference>
<evidence type="ECO:0000256" key="4">
    <source>
        <dbReference type="ARBA" id="ARBA00023242"/>
    </source>
</evidence>
<sequence length="606" mass="66167">MLTERPTAPLSPPTSPRMSDTPAKATDHHWQPSTYLSTSAEASREDDSLQYERSSQAQDHVVDQGRPQLRSYKSFPYSLGPSSRLSHDAPETVEGVQRNSNNGQRLVAQGPQPTGTSDLPPATFGGSAPTSPSGRLTPRSGENAQHDEQMLDDDDADIGPEDADDSTENPNMTAAERRAHKRKMKRFRLTHNQTRFLMSEFARQAHPDAAHRERLSREIPGLSPRQVQVWFQNRRAKMKRMSTDDRASMMRSRALPENFDMTQALHSPFGASTPNVGTPMPSPGAYSHFGTDNGMIRPLTLDTLRRVPDYEHYSQQYTSPTAMSSGVGAYGYTPPQSATETVSPGSAAGDYTAFGLHARQQQESPRRPPYGFGMAHGSSLYGPPSHLSRLHMHDRLSRPIGETVSSPLRTSMSYSSLGSGSLSQAQTSVRASSFSEHSTANDRPQVRNLMNPPTSGSGPYGLGFTYSGQVPSYQGVEQGQQQPSISQSGASSQYEALQPYRRDSAQVGGLAGSSYPQYQPSAFATSQMPQYSGYNSSFTQSPAFTSSYHSQQQHDIQQPGQAQPQHQPHAAYAPMHGLPDQYVANDAPSQDETDNSDGGVPLPRAY</sequence>
<dbReference type="Proteomes" id="UP000803884">
    <property type="component" value="Unassembled WGS sequence"/>
</dbReference>
<dbReference type="GeneID" id="96003506"/>
<feature type="compositionally biased region" description="Low complexity" evidence="7">
    <location>
        <begin position="549"/>
        <end position="574"/>
    </location>
</feature>
<feature type="compositionally biased region" description="Polar residues" evidence="7">
    <location>
        <begin position="31"/>
        <end position="41"/>
    </location>
</feature>
<feature type="compositionally biased region" description="Low complexity" evidence="7">
    <location>
        <begin position="410"/>
        <end position="420"/>
    </location>
</feature>
<gene>
    <name evidence="9" type="ORF">WHR41_02062</name>
</gene>
<organism evidence="9 10">
    <name type="scientific">Cladosporium halotolerans</name>
    <dbReference type="NCBI Taxonomy" id="1052096"/>
    <lineage>
        <taxon>Eukaryota</taxon>
        <taxon>Fungi</taxon>
        <taxon>Dikarya</taxon>
        <taxon>Ascomycota</taxon>
        <taxon>Pezizomycotina</taxon>
        <taxon>Dothideomycetes</taxon>
        <taxon>Dothideomycetidae</taxon>
        <taxon>Cladosporiales</taxon>
        <taxon>Cladosporiaceae</taxon>
        <taxon>Cladosporium</taxon>
    </lineage>
</organism>
<evidence type="ECO:0000313" key="10">
    <source>
        <dbReference type="Proteomes" id="UP000803884"/>
    </source>
</evidence>
<dbReference type="GO" id="GO:0000981">
    <property type="term" value="F:DNA-binding transcription factor activity, RNA polymerase II-specific"/>
    <property type="evidence" value="ECO:0007669"/>
    <property type="project" value="TreeGrafter"/>
</dbReference>
<feature type="domain" description="Homeobox" evidence="8">
    <location>
        <begin position="180"/>
        <end position="241"/>
    </location>
</feature>
<dbReference type="SUPFAM" id="SSF46689">
    <property type="entry name" value="Homeodomain-like"/>
    <property type="match status" value="1"/>
</dbReference>
<dbReference type="PROSITE" id="PS50071">
    <property type="entry name" value="HOMEOBOX_2"/>
    <property type="match status" value="1"/>
</dbReference>
<evidence type="ECO:0000256" key="6">
    <source>
        <dbReference type="RuleBase" id="RU000682"/>
    </source>
</evidence>
<evidence type="ECO:0000256" key="3">
    <source>
        <dbReference type="ARBA" id="ARBA00023155"/>
    </source>
</evidence>
<accession>A0AB34KWM4</accession>
<feature type="region of interest" description="Disordered" evidence="7">
    <location>
        <begin position="1"/>
        <end position="181"/>
    </location>
</feature>
<dbReference type="Gene3D" id="1.10.10.60">
    <property type="entry name" value="Homeodomain-like"/>
    <property type="match status" value="1"/>
</dbReference>
<feature type="DNA-binding region" description="Homeobox" evidence="5">
    <location>
        <begin position="182"/>
        <end position="242"/>
    </location>
</feature>
<dbReference type="PANTHER" id="PTHR24208">
    <property type="entry name" value="LIM/HOMEOBOX PROTEIN LHX"/>
    <property type="match status" value="1"/>
</dbReference>
<name>A0AB34KWM4_9PEZI</name>
<dbReference type="InterPro" id="IPR050453">
    <property type="entry name" value="LIM_Homeobox_TF"/>
</dbReference>
<evidence type="ECO:0000256" key="2">
    <source>
        <dbReference type="ARBA" id="ARBA00023125"/>
    </source>
</evidence>
<feature type="region of interest" description="Disordered" evidence="7">
    <location>
        <begin position="401"/>
        <end position="420"/>
    </location>
</feature>
<comment type="subcellular location">
    <subcellularLocation>
        <location evidence="1 5 6">Nucleus</location>
    </subcellularLocation>
</comment>
<evidence type="ECO:0000256" key="7">
    <source>
        <dbReference type="SAM" id="MobiDB-lite"/>
    </source>
</evidence>
<proteinExistence type="predicted"/>
<feature type="region of interest" description="Disordered" evidence="7">
    <location>
        <begin position="427"/>
        <end position="494"/>
    </location>
</feature>
<dbReference type="PANTHER" id="PTHR24208:SF166">
    <property type="entry name" value="LIM HOMEOBOX TRANSCRIPTION FACTOR 1 ALPHA, ISOFORM B"/>
    <property type="match status" value="1"/>
</dbReference>
<dbReference type="SMART" id="SM00389">
    <property type="entry name" value="HOX"/>
    <property type="match status" value="1"/>
</dbReference>
<evidence type="ECO:0000256" key="1">
    <source>
        <dbReference type="ARBA" id="ARBA00004123"/>
    </source>
</evidence>
<feature type="compositionally biased region" description="Polar residues" evidence="7">
    <location>
        <begin position="429"/>
        <end position="442"/>
    </location>
</feature>
<feature type="region of interest" description="Disordered" evidence="7">
    <location>
        <begin position="534"/>
        <end position="606"/>
    </location>
</feature>
<evidence type="ECO:0000259" key="8">
    <source>
        <dbReference type="PROSITE" id="PS50071"/>
    </source>
</evidence>
<evidence type="ECO:0000313" key="9">
    <source>
        <dbReference type="EMBL" id="KAL1589230.1"/>
    </source>
</evidence>
<dbReference type="GO" id="GO:0005634">
    <property type="term" value="C:nucleus"/>
    <property type="evidence" value="ECO:0007669"/>
    <property type="project" value="UniProtKB-SubCell"/>
</dbReference>
<keyword evidence="2 5" id="KW-0238">DNA-binding</keyword>
<feature type="compositionally biased region" description="Polar residues" evidence="7">
    <location>
        <begin position="466"/>
        <end position="477"/>
    </location>
</feature>
<comment type="caution">
    <text evidence="9">The sequence shown here is derived from an EMBL/GenBank/DDBJ whole genome shotgun (WGS) entry which is preliminary data.</text>
</comment>